<keyword evidence="2" id="KW-0812">Transmembrane</keyword>
<proteinExistence type="predicted"/>
<feature type="chain" id="PRO_5001980022" evidence="3">
    <location>
        <begin position="19"/>
        <end position="892"/>
    </location>
</feature>
<evidence type="ECO:0000256" key="3">
    <source>
        <dbReference type="SAM" id="SignalP"/>
    </source>
</evidence>
<protein>
    <submittedName>
        <fullName evidence="4">Uncharacterized protein</fullName>
    </submittedName>
</protein>
<dbReference type="KEGG" id="eiv:EIN_281710"/>
<feature type="transmembrane region" description="Helical" evidence="2">
    <location>
        <begin position="844"/>
        <end position="871"/>
    </location>
</feature>
<feature type="signal peptide" evidence="3">
    <location>
        <begin position="1"/>
        <end position="18"/>
    </location>
</feature>
<sequence length="892" mass="96383">MFIFLIVTLALSQDKTYCEVDTVATLTEVTETCVKNGWTVDITPEETHFVLSDTNTNLTLELSGNAINTIDVGLTEICPIKTLIIDNTVASTNLYINLVNIENVDVYINGTAAPTTVYTAGVGQSLINFDSFDRQVLFDFDEEKPISYVEATGSLSFAFTMTKAPTSEVCEPRIIAPSDAKPIEYIENGRVAQKMCTLKNDKLRYGVCPDGIAVTEDCTCYYTNNKFSSPDCLPQGENYDLTVDGVLVIDEDAHFKSVKFTEDYGRIVVNNGAVLTIDKLYVSEYFLLFGDVNVDEMVVSSGATKIDGYGDNRHLKVNNVTKLTEGRVYFLSNIDAPTGLKKTCVGKFEMGLSRYVATDDDLECECHSTNGDVVEEDCVVFKRGPNSPYNLIVDGTYKSEDDSYWTNIDATDKSVLSSPSLYSKICNFGAQIVIGGKVSCDKITGEDLTVSEETITDTIHIVKSEESVGNTFEFKECLLSGVLTLDIPVTINSEVLANTTILKKATVTATDITLKNVVAGNNLITITETCDSVVLDSIVMTKTLTDTTVDTFLVVDPADVPLQITLNAVTGEGLVAINKYRELNVTDLTLSCANQALTVGTLECNEMGLETSICYAVDIGVFNDENGERVYNCPCDNTIEKCTLVITENYIAQNFVVEKEPSAVIVKKGTLVLETKEFKFDISAQKATTGDPMVDVDPIVSISGEKNVLNIPNVTTPLTLSLSLAQKNDLTSTGVALFLVEKDGYVEATTASEGCTNLAIEVTAQCSVCTETLELINGKCVVPSQSSSAETSEASSEVSSDNSSKDSSETSSTTSEQSKGSESASKSEDSKSASSSESGMTTGFIVAITVLSIFIALIFIVVVVLITLFVIKKCKKSNAPGEASEKSKYQNL</sequence>
<dbReference type="Proteomes" id="UP000014680">
    <property type="component" value="Unassembled WGS sequence"/>
</dbReference>
<organism evidence="4 5">
    <name type="scientific">Entamoeba invadens IP1</name>
    <dbReference type="NCBI Taxonomy" id="370355"/>
    <lineage>
        <taxon>Eukaryota</taxon>
        <taxon>Amoebozoa</taxon>
        <taxon>Evosea</taxon>
        <taxon>Archamoebae</taxon>
        <taxon>Mastigamoebida</taxon>
        <taxon>Entamoebidae</taxon>
        <taxon>Entamoeba</taxon>
    </lineage>
</organism>
<dbReference type="VEuPathDB" id="AmoebaDB:EIN_281710"/>
<name>A0A0A1TWY5_ENTIV</name>
<dbReference type="EMBL" id="KB207030">
    <property type="protein sequence ID" value="ELP85800.1"/>
    <property type="molecule type" value="Genomic_DNA"/>
</dbReference>
<gene>
    <name evidence="4" type="ORF">EIN_281710</name>
</gene>
<evidence type="ECO:0000256" key="1">
    <source>
        <dbReference type="SAM" id="MobiDB-lite"/>
    </source>
</evidence>
<keyword evidence="3" id="KW-0732">Signal</keyword>
<evidence type="ECO:0000313" key="4">
    <source>
        <dbReference type="EMBL" id="ELP85800.1"/>
    </source>
</evidence>
<feature type="compositionally biased region" description="Low complexity" evidence="1">
    <location>
        <begin position="790"/>
        <end position="802"/>
    </location>
</feature>
<evidence type="ECO:0000256" key="2">
    <source>
        <dbReference type="SAM" id="Phobius"/>
    </source>
</evidence>
<reference evidence="4 5" key="1">
    <citation type="submission" date="2012-10" db="EMBL/GenBank/DDBJ databases">
        <authorList>
            <person name="Zafar N."/>
            <person name="Inman J."/>
            <person name="Hall N."/>
            <person name="Lorenzi H."/>
            <person name="Caler E."/>
        </authorList>
    </citation>
    <scope>NUCLEOTIDE SEQUENCE [LARGE SCALE GENOMIC DNA]</scope>
    <source>
        <strain evidence="4 5">IP1</strain>
    </source>
</reference>
<evidence type="ECO:0000313" key="5">
    <source>
        <dbReference type="Proteomes" id="UP000014680"/>
    </source>
</evidence>
<dbReference type="GeneID" id="14884814"/>
<keyword evidence="5" id="KW-1185">Reference proteome</keyword>
<keyword evidence="2" id="KW-0472">Membrane</keyword>
<feature type="region of interest" description="Disordered" evidence="1">
    <location>
        <begin position="790"/>
        <end position="838"/>
    </location>
</feature>
<feature type="compositionally biased region" description="Low complexity" evidence="1">
    <location>
        <begin position="809"/>
        <end position="824"/>
    </location>
</feature>
<dbReference type="AlphaFoldDB" id="A0A0A1TWY5"/>
<dbReference type="RefSeq" id="XP_004185146.1">
    <property type="nucleotide sequence ID" value="XM_004185098.1"/>
</dbReference>
<keyword evidence="2" id="KW-1133">Transmembrane helix</keyword>
<accession>A0A0A1TWY5</accession>